<dbReference type="EMBL" id="JBEGCI010000006">
    <property type="protein sequence ID" value="MEQ6888756.1"/>
    <property type="molecule type" value="Genomic_DNA"/>
</dbReference>
<evidence type="ECO:0000256" key="2">
    <source>
        <dbReference type="SAM" id="Phobius"/>
    </source>
</evidence>
<gene>
    <name evidence="3" type="ORF">ABE957_08750</name>
</gene>
<dbReference type="Proteomes" id="UP001472978">
    <property type="component" value="Unassembled WGS sequence"/>
</dbReference>
<evidence type="ECO:0000256" key="1">
    <source>
        <dbReference type="SAM" id="MobiDB-lite"/>
    </source>
</evidence>
<feature type="compositionally biased region" description="Basic and acidic residues" evidence="1">
    <location>
        <begin position="21"/>
        <end position="34"/>
    </location>
</feature>
<name>A0ABV1N7N6_9GAMM</name>
<keyword evidence="2" id="KW-0472">Membrane</keyword>
<proteinExistence type="predicted"/>
<comment type="caution">
    <text evidence="3">The sequence shown here is derived from an EMBL/GenBank/DDBJ whole genome shotgun (WGS) entry which is preliminary data.</text>
</comment>
<keyword evidence="4" id="KW-1185">Reference proteome</keyword>
<reference evidence="3 4" key="1">
    <citation type="submission" date="2024-05" db="EMBL/GenBank/DDBJ databases">
        <title>Halomonas sp. CS7 16S ribosomal RNA gene Genome sequencing and assembly.</title>
        <authorList>
            <person name="Yook S."/>
        </authorList>
    </citation>
    <scope>NUCLEOTIDE SEQUENCE [LARGE SCALE GENOMIC DNA]</scope>
    <source>
        <strain evidence="3 4">CS7</strain>
    </source>
</reference>
<sequence>MGMEDREYYWEDRKRRENKFDKSDTYSRPKELRRTGVGKPGQVHPDVNKQQWKLLLSFFSGGFFTFWFVMIVLNLNANILFWPFEMTKKVLVMMGLYSN</sequence>
<keyword evidence="2" id="KW-1133">Transmembrane helix</keyword>
<evidence type="ECO:0000313" key="3">
    <source>
        <dbReference type="EMBL" id="MEQ6888756.1"/>
    </source>
</evidence>
<feature type="transmembrane region" description="Helical" evidence="2">
    <location>
        <begin position="64"/>
        <end position="84"/>
    </location>
</feature>
<evidence type="ECO:0000313" key="4">
    <source>
        <dbReference type="Proteomes" id="UP001472978"/>
    </source>
</evidence>
<organism evidence="3 4">
    <name type="scientific">Halomonas pelophila</name>
    <dbReference type="NCBI Taxonomy" id="3151122"/>
    <lineage>
        <taxon>Bacteria</taxon>
        <taxon>Pseudomonadati</taxon>
        <taxon>Pseudomonadota</taxon>
        <taxon>Gammaproteobacteria</taxon>
        <taxon>Oceanospirillales</taxon>
        <taxon>Halomonadaceae</taxon>
        <taxon>Halomonas</taxon>
    </lineage>
</organism>
<protein>
    <submittedName>
        <fullName evidence="3">Uncharacterized protein</fullName>
    </submittedName>
</protein>
<dbReference type="RefSeq" id="WP_349758280.1">
    <property type="nucleotide sequence ID" value="NZ_JBEGCI010000006.1"/>
</dbReference>
<accession>A0ABV1N7N6</accession>
<keyword evidence="2" id="KW-0812">Transmembrane</keyword>
<feature type="region of interest" description="Disordered" evidence="1">
    <location>
        <begin position="21"/>
        <end position="42"/>
    </location>
</feature>